<name>A6JQ34_RAT</name>
<dbReference type="AlphaFoldDB" id="A6JQ34"/>
<accession>A6JQ34</accession>
<reference evidence="2" key="1">
    <citation type="submission" date="2005-09" db="EMBL/GenBank/DDBJ databases">
        <authorList>
            <person name="Mural R.J."/>
            <person name="Li P.W."/>
            <person name="Adams M.D."/>
            <person name="Amanatides P.G."/>
            <person name="Baden-Tillson H."/>
            <person name="Barnstead M."/>
            <person name="Chin S.H."/>
            <person name="Dew I."/>
            <person name="Evans C.A."/>
            <person name="Ferriera S."/>
            <person name="Flanigan M."/>
            <person name="Fosler C."/>
            <person name="Glodek A."/>
            <person name="Gu Z."/>
            <person name="Holt R.A."/>
            <person name="Jennings D."/>
            <person name="Kraft C.L."/>
            <person name="Lu F."/>
            <person name="Nguyen T."/>
            <person name="Nusskern D.R."/>
            <person name="Pfannkoch C.M."/>
            <person name="Sitter C."/>
            <person name="Sutton G.G."/>
            <person name="Venter J.C."/>
            <person name="Wang Z."/>
            <person name="Woodage T."/>
            <person name="Zheng X.H."/>
            <person name="Zhong F."/>
        </authorList>
    </citation>
    <scope>NUCLEOTIDE SEQUENCE [LARGE SCALE GENOMIC DNA]</scope>
    <source>
        <strain>BN</strain>
        <strain evidence="2">Sprague-Dawley</strain>
    </source>
</reference>
<gene>
    <name evidence="1" type="ORF">rCG_23337</name>
</gene>
<protein>
    <submittedName>
        <fullName evidence="1">RCG23337, isoform CRA_b</fullName>
    </submittedName>
</protein>
<evidence type="ECO:0000313" key="2">
    <source>
        <dbReference type="Proteomes" id="UP000234681"/>
    </source>
</evidence>
<dbReference type="Proteomes" id="UP000234681">
    <property type="component" value="Chromosome 14"/>
</dbReference>
<organism evidence="1 2">
    <name type="scientific">Rattus norvegicus</name>
    <name type="common">Rat</name>
    <dbReference type="NCBI Taxonomy" id="10116"/>
    <lineage>
        <taxon>Eukaryota</taxon>
        <taxon>Metazoa</taxon>
        <taxon>Chordata</taxon>
        <taxon>Craniata</taxon>
        <taxon>Vertebrata</taxon>
        <taxon>Euteleostomi</taxon>
        <taxon>Mammalia</taxon>
        <taxon>Eutheria</taxon>
        <taxon>Euarchontoglires</taxon>
        <taxon>Glires</taxon>
        <taxon>Rodentia</taxon>
        <taxon>Myomorpha</taxon>
        <taxon>Muroidea</taxon>
        <taxon>Muridae</taxon>
        <taxon>Murinae</taxon>
        <taxon>Rattus</taxon>
    </lineage>
</organism>
<evidence type="ECO:0000313" key="1">
    <source>
        <dbReference type="EMBL" id="EDL97951.1"/>
    </source>
</evidence>
<sequence length="78" mass="8964">MWRLNSKLCSRTGSSSETLVYQEKEAKSSQQSLTFRSSRTSRSGWRFCANTLASECLWMDTSSLIFTIVSKRYLQLTP</sequence>
<dbReference type="EMBL" id="CH473996">
    <property type="protein sequence ID" value="EDL97951.1"/>
    <property type="molecule type" value="Genomic_DNA"/>
</dbReference>
<proteinExistence type="predicted"/>